<proteinExistence type="predicted"/>
<accession>A0A402CQQ8</accession>
<sequence>MEDCLTIVAVDAKKTNDVARIIDRFGIDKVRASCDPQIFNNKRVSKKGRNREQRNKANSSTRD</sequence>
<evidence type="ECO:0000313" key="2">
    <source>
        <dbReference type="EMBL" id="BDI34352.1"/>
    </source>
</evidence>
<dbReference type="EMBL" id="AP025739">
    <property type="protein sequence ID" value="BDI34352.1"/>
    <property type="molecule type" value="Genomic_DNA"/>
</dbReference>
<evidence type="ECO:0000313" key="3">
    <source>
        <dbReference type="Proteomes" id="UP000287394"/>
    </source>
</evidence>
<gene>
    <name evidence="2" type="ORF">CCAX7_64030</name>
</gene>
<dbReference type="KEGG" id="ccot:CCAX7_64030"/>
<reference evidence="2 3" key="1">
    <citation type="journal article" date="2019" name="Int. J. Syst. Evol. Microbiol.">
        <title>Capsulimonas corticalis gen. nov., sp. nov., an aerobic capsulated bacterium, of a novel bacterial order, Capsulimonadales ord. nov., of the class Armatimonadia of the phylum Armatimonadetes.</title>
        <authorList>
            <person name="Li J."/>
            <person name="Kudo C."/>
            <person name="Tonouchi A."/>
        </authorList>
    </citation>
    <scope>NUCLEOTIDE SEQUENCE [LARGE SCALE GENOMIC DNA]</scope>
    <source>
        <strain evidence="2 3">AX-7</strain>
    </source>
</reference>
<protein>
    <submittedName>
        <fullName evidence="2">Uncharacterized protein</fullName>
    </submittedName>
</protein>
<dbReference type="Proteomes" id="UP000287394">
    <property type="component" value="Chromosome"/>
</dbReference>
<keyword evidence="3" id="KW-1185">Reference proteome</keyword>
<evidence type="ECO:0000256" key="1">
    <source>
        <dbReference type="SAM" id="MobiDB-lite"/>
    </source>
</evidence>
<organism evidence="2 3">
    <name type="scientific">Capsulimonas corticalis</name>
    <dbReference type="NCBI Taxonomy" id="2219043"/>
    <lineage>
        <taxon>Bacteria</taxon>
        <taxon>Bacillati</taxon>
        <taxon>Armatimonadota</taxon>
        <taxon>Armatimonadia</taxon>
        <taxon>Capsulimonadales</taxon>
        <taxon>Capsulimonadaceae</taxon>
        <taxon>Capsulimonas</taxon>
    </lineage>
</organism>
<dbReference type="AlphaFoldDB" id="A0A402CQQ8"/>
<feature type="region of interest" description="Disordered" evidence="1">
    <location>
        <begin position="40"/>
        <end position="63"/>
    </location>
</feature>
<name>A0A402CQQ8_9BACT</name>
<feature type="compositionally biased region" description="Basic and acidic residues" evidence="1">
    <location>
        <begin position="50"/>
        <end position="63"/>
    </location>
</feature>